<dbReference type="RefSeq" id="WP_125291891.1">
    <property type="nucleotide sequence ID" value="NZ_DAIRID010000001.1"/>
</dbReference>
<dbReference type="PROSITE" id="PS51257">
    <property type="entry name" value="PROKAR_LIPOPROTEIN"/>
    <property type="match status" value="1"/>
</dbReference>
<proteinExistence type="predicted"/>
<comment type="caution">
    <text evidence="1">The sequence shown here is derived from an EMBL/GenBank/DDBJ whole genome shotgun (WGS) entry which is preliminary data.</text>
</comment>
<gene>
    <name evidence="1" type="ORF">EGT71_12935</name>
</gene>
<protein>
    <recommendedName>
        <fullName evidence="3">YecR-like lipoprotein</fullName>
    </recommendedName>
</protein>
<dbReference type="AlphaFoldDB" id="A0A3R9F3X0"/>
<evidence type="ECO:0000313" key="1">
    <source>
        <dbReference type="EMBL" id="RSE25258.1"/>
    </source>
</evidence>
<dbReference type="OrthoDB" id="8607336at2"/>
<dbReference type="Proteomes" id="UP000275331">
    <property type="component" value="Unassembled WGS sequence"/>
</dbReference>
<organism evidence="1 2">
    <name type="scientific">Atlantibacter subterraneus</name>
    <dbReference type="NCBI Taxonomy" id="255519"/>
    <lineage>
        <taxon>Bacteria</taxon>
        <taxon>Pseudomonadati</taxon>
        <taxon>Pseudomonadota</taxon>
        <taxon>Gammaproteobacteria</taxon>
        <taxon>Enterobacterales</taxon>
        <taxon>Enterobacteriaceae</taxon>
        <taxon>Atlantibacter</taxon>
    </lineage>
</organism>
<evidence type="ECO:0000313" key="2">
    <source>
        <dbReference type="Proteomes" id="UP000275331"/>
    </source>
</evidence>
<accession>A0A3R9F3X0</accession>
<sequence length="110" mass="12033">MFRPLAALFFLSLAGCTITKDPEVTGGNQMMGLVQLGFDVPALQRARIDDYLALSTATKQCQNWGYDRAVRYGDPIYTCSVISGTQCLNESVTLNYQCQGVALPATQPVY</sequence>
<name>A0A3R9F3X0_9ENTR</name>
<evidence type="ECO:0008006" key="3">
    <source>
        <dbReference type="Google" id="ProtNLM"/>
    </source>
</evidence>
<reference evidence="1 2" key="1">
    <citation type="submission" date="2018-10" db="EMBL/GenBank/DDBJ databases">
        <title>Transmission dynamics of multidrug resistant bacteria on intensive care unit surfaces.</title>
        <authorList>
            <person name="D'Souza A.W."/>
            <person name="Potter R.F."/>
            <person name="Wallace M."/>
            <person name="Shupe A."/>
            <person name="Patel S."/>
            <person name="Sun S."/>
            <person name="Gul D."/>
            <person name="Kwon J.H."/>
            <person name="Andleeb S."/>
            <person name="Burnham C.-A.D."/>
            <person name="Dantas G."/>
        </authorList>
    </citation>
    <scope>NUCLEOTIDE SEQUENCE [LARGE SCALE GENOMIC DNA]</scope>
    <source>
        <strain evidence="1 2">AS_373</strain>
    </source>
</reference>
<dbReference type="InterPro" id="IPR025731">
    <property type="entry name" value="YecR-like"/>
</dbReference>
<dbReference type="Pfam" id="PF13992">
    <property type="entry name" value="YecR"/>
    <property type="match status" value="1"/>
</dbReference>
<dbReference type="EMBL" id="RHXB01000008">
    <property type="protein sequence ID" value="RSE25258.1"/>
    <property type="molecule type" value="Genomic_DNA"/>
</dbReference>